<dbReference type="InterPro" id="IPR027417">
    <property type="entry name" value="P-loop_NTPase"/>
</dbReference>
<proteinExistence type="predicted"/>
<dbReference type="AlphaFoldDB" id="A0A835HQR6"/>
<evidence type="ECO:0000259" key="6">
    <source>
        <dbReference type="Pfam" id="PF02705"/>
    </source>
</evidence>
<evidence type="ECO:0000313" key="7">
    <source>
        <dbReference type="EMBL" id="KAF9603171.1"/>
    </source>
</evidence>
<feature type="non-terminal residue" evidence="7">
    <location>
        <position position="306"/>
    </location>
</feature>
<dbReference type="InterPro" id="IPR053951">
    <property type="entry name" value="K_trans_N"/>
</dbReference>
<dbReference type="SUPFAM" id="SSF52540">
    <property type="entry name" value="P-loop containing nucleoside triphosphate hydrolases"/>
    <property type="match status" value="1"/>
</dbReference>
<dbReference type="Pfam" id="PF00005">
    <property type="entry name" value="ABC_tran"/>
    <property type="match status" value="1"/>
</dbReference>
<feature type="domain" description="ABC transporter" evidence="5">
    <location>
        <begin position="66"/>
        <end position="102"/>
    </location>
</feature>
<evidence type="ECO:0008006" key="9">
    <source>
        <dbReference type="Google" id="ProtNLM"/>
    </source>
</evidence>
<dbReference type="OrthoDB" id="1428792at2759"/>
<comment type="caution">
    <text evidence="7">The sequence shown here is derived from an EMBL/GenBank/DDBJ whole genome shotgun (WGS) entry which is preliminary data.</text>
</comment>
<accession>A0A835HQR6</accession>
<dbReference type="Proteomes" id="UP000631114">
    <property type="component" value="Unassembled WGS sequence"/>
</dbReference>
<evidence type="ECO:0000313" key="8">
    <source>
        <dbReference type="Proteomes" id="UP000631114"/>
    </source>
</evidence>
<dbReference type="GO" id="GO:0005886">
    <property type="term" value="C:plasma membrane"/>
    <property type="evidence" value="ECO:0007669"/>
    <property type="project" value="TreeGrafter"/>
</dbReference>
<dbReference type="GO" id="GO:0016887">
    <property type="term" value="F:ATP hydrolysis activity"/>
    <property type="evidence" value="ECO:0007669"/>
    <property type="project" value="InterPro"/>
</dbReference>
<keyword evidence="8" id="KW-1185">Reference proteome</keyword>
<evidence type="ECO:0000256" key="1">
    <source>
        <dbReference type="ARBA" id="ARBA00004141"/>
    </source>
</evidence>
<evidence type="ECO:0000256" key="4">
    <source>
        <dbReference type="ARBA" id="ARBA00023136"/>
    </source>
</evidence>
<dbReference type="GO" id="GO:0005524">
    <property type="term" value="F:ATP binding"/>
    <property type="evidence" value="ECO:0007669"/>
    <property type="project" value="InterPro"/>
</dbReference>
<dbReference type="InterPro" id="IPR036322">
    <property type="entry name" value="WD40_repeat_dom_sf"/>
</dbReference>
<dbReference type="InterPro" id="IPR003439">
    <property type="entry name" value="ABC_transporter-like_ATP-bd"/>
</dbReference>
<evidence type="ECO:0000256" key="2">
    <source>
        <dbReference type="ARBA" id="ARBA00022692"/>
    </source>
</evidence>
<dbReference type="PANTHER" id="PTHR24222:SF83">
    <property type="entry name" value="ABC TRANSPORTER B FAMILY MEMBER 19"/>
    <property type="match status" value="1"/>
</dbReference>
<reference evidence="7 8" key="1">
    <citation type="submission" date="2020-10" db="EMBL/GenBank/DDBJ databases">
        <title>The Coptis chinensis genome and diversification of protoberbering-type alkaloids.</title>
        <authorList>
            <person name="Wang B."/>
            <person name="Shu S."/>
            <person name="Song C."/>
            <person name="Liu Y."/>
        </authorList>
    </citation>
    <scope>NUCLEOTIDE SEQUENCE [LARGE SCALE GENOMIC DNA]</scope>
    <source>
        <strain evidence="7">HL-2020</strain>
        <tissue evidence="7">Leaf</tissue>
    </source>
</reference>
<organism evidence="7 8">
    <name type="scientific">Coptis chinensis</name>
    <dbReference type="NCBI Taxonomy" id="261450"/>
    <lineage>
        <taxon>Eukaryota</taxon>
        <taxon>Viridiplantae</taxon>
        <taxon>Streptophyta</taxon>
        <taxon>Embryophyta</taxon>
        <taxon>Tracheophyta</taxon>
        <taxon>Spermatophyta</taxon>
        <taxon>Magnoliopsida</taxon>
        <taxon>Ranunculales</taxon>
        <taxon>Ranunculaceae</taxon>
        <taxon>Coptidoideae</taxon>
        <taxon>Coptis</taxon>
    </lineage>
</organism>
<evidence type="ECO:0000259" key="5">
    <source>
        <dbReference type="Pfam" id="PF00005"/>
    </source>
</evidence>
<dbReference type="SUPFAM" id="SSF50978">
    <property type="entry name" value="WD40 repeat-like"/>
    <property type="match status" value="1"/>
</dbReference>
<dbReference type="GO" id="GO:0042626">
    <property type="term" value="F:ATPase-coupled transmembrane transporter activity"/>
    <property type="evidence" value="ECO:0007669"/>
    <property type="project" value="TreeGrafter"/>
</dbReference>
<dbReference type="InterPro" id="IPR039421">
    <property type="entry name" value="Type_1_exporter"/>
</dbReference>
<feature type="domain" description="K+ potassium transporter integral membrane" evidence="6">
    <location>
        <begin position="235"/>
        <end position="292"/>
    </location>
</feature>
<dbReference type="Gene3D" id="1.20.1560.10">
    <property type="entry name" value="ABC transporter type 1, transmembrane domain"/>
    <property type="match status" value="1"/>
</dbReference>
<gene>
    <name evidence="7" type="ORF">IFM89_034504</name>
</gene>
<keyword evidence="3" id="KW-1133">Transmembrane helix</keyword>
<keyword evidence="2" id="KW-0812">Transmembrane</keyword>
<sequence length="306" mass="33692">SLTYAAPDMQIFNQAKAVGTEVFQVIQRKPTINYGAKGTTLENIKGSIDMQGVSFAYPSREEKMVLQGFSLSIPAGKVVALVGSSGCGKSTIISLVERFYDPYCLVFFPASLRLMTHSIFSWQCPCVLVVGKMGRVTLLWDLAEVKKLYSLDAGAIIHALCFSPNRYWLCAVTEQCVKIWDLESKSIVQNLKPPVESASHGNNSVSLIPNHQAEDRELSNYRLDTPSNQLRRAQKIKEKMEKSKVAQVMLLFVTILGCSLVIGDEILTPSILVLSAVSGIKQSAKSLDQSACTLKLSRRRPTDTTP</sequence>
<dbReference type="Pfam" id="PF02705">
    <property type="entry name" value="K_trans"/>
    <property type="match status" value="1"/>
</dbReference>
<keyword evidence="4" id="KW-0472">Membrane</keyword>
<dbReference type="PANTHER" id="PTHR24222">
    <property type="entry name" value="ABC TRANSPORTER B FAMILY"/>
    <property type="match status" value="1"/>
</dbReference>
<dbReference type="InterPro" id="IPR015943">
    <property type="entry name" value="WD40/YVTN_repeat-like_dom_sf"/>
</dbReference>
<name>A0A835HQR6_9MAGN</name>
<dbReference type="EMBL" id="JADFTS010000006">
    <property type="protein sequence ID" value="KAF9603171.1"/>
    <property type="molecule type" value="Genomic_DNA"/>
</dbReference>
<dbReference type="InterPro" id="IPR036640">
    <property type="entry name" value="ABC1_TM_sf"/>
</dbReference>
<dbReference type="Gene3D" id="3.40.50.300">
    <property type="entry name" value="P-loop containing nucleotide triphosphate hydrolases"/>
    <property type="match status" value="1"/>
</dbReference>
<evidence type="ECO:0000256" key="3">
    <source>
        <dbReference type="ARBA" id="ARBA00022989"/>
    </source>
</evidence>
<dbReference type="Gene3D" id="2.130.10.10">
    <property type="entry name" value="YVTN repeat-like/Quinoprotein amine dehydrogenase"/>
    <property type="match status" value="1"/>
</dbReference>
<comment type="subcellular location">
    <subcellularLocation>
        <location evidence="1">Membrane</location>
        <topology evidence="1">Multi-pass membrane protein</topology>
    </subcellularLocation>
</comment>
<protein>
    <recommendedName>
        <fullName evidence="9">ABC transporter domain-containing protein</fullName>
    </recommendedName>
</protein>